<comment type="pathway">
    <text evidence="3 8">Glycan biosynthesis; glycogen biosynthesis.</text>
</comment>
<dbReference type="CDD" id="cd03791">
    <property type="entry name" value="GT5_Glycogen_synthase_DULL1-like"/>
    <property type="match status" value="1"/>
</dbReference>
<evidence type="ECO:0000256" key="5">
    <source>
        <dbReference type="ARBA" id="ARBA00022676"/>
    </source>
</evidence>
<evidence type="ECO:0000256" key="2">
    <source>
        <dbReference type="ARBA" id="ARBA00002764"/>
    </source>
</evidence>
<dbReference type="GO" id="GO:0009011">
    <property type="term" value="F:alpha-1,4-glucan glucosyltransferase (ADP-glucose donor) activity"/>
    <property type="evidence" value="ECO:0007669"/>
    <property type="project" value="UniProtKB-UniRule"/>
</dbReference>
<dbReference type="NCBIfam" id="TIGR02095">
    <property type="entry name" value="glgA"/>
    <property type="match status" value="1"/>
</dbReference>
<keyword evidence="7 8" id="KW-0320">Glycogen biosynthesis</keyword>
<dbReference type="Gene3D" id="3.40.50.2000">
    <property type="entry name" value="Glycogen Phosphorylase B"/>
    <property type="match status" value="2"/>
</dbReference>
<reference evidence="11 12" key="1">
    <citation type="submission" date="2018-06" db="EMBL/GenBank/DDBJ databases">
        <title>Genomic Encyclopedia of Type Strains, Phase III (KMG-III): the genomes of soil and plant-associated and newly described type strains.</title>
        <authorList>
            <person name="Whitman W."/>
        </authorList>
    </citation>
    <scope>NUCLEOTIDE SEQUENCE [LARGE SCALE GENOMIC DNA]</scope>
    <source>
        <strain evidence="11 12">CECT 7646</strain>
    </source>
</reference>
<keyword evidence="6 8" id="KW-0808">Transferase</keyword>
<evidence type="ECO:0000256" key="6">
    <source>
        <dbReference type="ARBA" id="ARBA00022679"/>
    </source>
</evidence>
<comment type="catalytic activity">
    <reaction evidence="1 8">
        <text>[(1-&gt;4)-alpha-D-glucosyl](n) + ADP-alpha-D-glucose = [(1-&gt;4)-alpha-D-glucosyl](n+1) + ADP + H(+)</text>
        <dbReference type="Rhea" id="RHEA:18189"/>
        <dbReference type="Rhea" id="RHEA-COMP:9584"/>
        <dbReference type="Rhea" id="RHEA-COMP:9587"/>
        <dbReference type="ChEBI" id="CHEBI:15378"/>
        <dbReference type="ChEBI" id="CHEBI:15444"/>
        <dbReference type="ChEBI" id="CHEBI:57498"/>
        <dbReference type="ChEBI" id="CHEBI:456216"/>
        <dbReference type="EC" id="2.4.1.21"/>
    </reaction>
</comment>
<organism evidence="11 12">
    <name type="scientific">Xylophilus ampelinus</name>
    <dbReference type="NCBI Taxonomy" id="54067"/>
    <lineage>
        <taxon>Bacteria</taxon>
        <taxon>Pseudomonadati</taxon>
        <taxon>Pseudomonadota</taxon>
        <taxon>Betaproteobacteria</taxon>
        <taxon>Burkholderiales</taxon>
        <taxon>Xylophilus</taxon>
    </lineage>
</organism>
<feature type="binding site" evidence="8">
    <location>
        <position position="15"/>
    </location>
    <ligand>
        <name>ADP-alpha-D-glucose</name>
        <dbReference type="ChEBI" id="CHEBI:57498"/>
    </ligand>
</feature>
<dbReference type="HAMAP" id="MF_00484">
    <property type="entry name" value="Glycogen_synth"/>
    <property type="match status" value="1"/>
</dbReference>
<dbReference type="EMBL" id="QJTC01000031">
    <property type="protein sequence ID" value="PYE73799.1"/>
    <property type="molecule type" value="Genomic_DNA"/>
</dbReference>
<dbReference type="AlphaFoldDB" id="A0A318SC37"/>
<dbReference type="EC" id="2.4.1.21" evidence="8"/>
<proteinExistence type="inferred from homology"/>
<evidence type="ECO:0000256" key="3">
    <source>
        <dbReference type="ARBA" id="ARBA00004964"/>
    </source>
</evidence>
<dbReference type="Pfam" id="PF08323">
    <property type="entry name" value="Glyco_transf_5"/>
    <property type="match status" value="1"/>
</dbReference>
<evidence type="ECO:0000259" key="10">
    <source>
        <dbReference type="Pfam" id="PF08323"/>
    </source>
</evidence>
<comment type="caution">
    <text evidence="11">The sequence shown here is derived from an EMBL/GenBank/DDBJ whole genome shotgun (WGS) entry which is preliminary data.</text>
</comment>
<evidence type="ECO:0000256" key="7">
    <source>
        <dbReference type="ARBA" id="ARBA00023056"/>
    </source>
</evidence>
<evidence type="ECO:0000313" key="11">
    <source>
        <dbReference type="EMBL" id="PYE73799.1"/>
    </source>
</evidence>
<dbReference type="OrthoDB" id="9808590at2"/>
<evidence type="ECO:0000259" key="9">
    <source>
        <dbReference type="Pfam" id="PF00534"/>
    </source>
</evidence>
<dbReference type="InterPro" id="IPR011835">
    <property type="entry name" value="GS/SS"/>
</dbReference>
<dbReference type="PANTHER" id="PTHR45825">
    <property type="entry name" value="GRANULE-BOUND STARCH SYNTHASE 1, CHLOROPLASTIC/AMYLOPLASTIC"/>
    <property type="match status" value="1"/>
</dbReference>
<gene>
    <name evidence="8" type="primary">glgA</name>
    <name evidence="11" type="ORF">DFQ15_1317</name>
</gene>
<dbReference type="GO" id="GO:0004373">
    <property type="term" value="F:alpha-1,4-glucan glucosyltransferase (UDP-glucose donor) activity"/>
    <property type="evidence" value="ECO:0007669"/>
    <property type="project" value="InterPro"/>
</dbReference>
<dbReference type="InterPro" id="IPR001296">
    <property type="entry name" value="Glyco_trans_1"/>
</dbReference>
<dbReference type="UniPathway" id="UPA00164"/>
<feature type="domain" description="Glycosyl transferase family 1" evidence="9">
    <location>
        <begin position="299"/>
        <end position="444"/>
    </location>
</feature>
<evidence type="ECO:0000256" key="4">
    <source>
        <dbReference type="ARBA" id="ARBA00010281"/>
    </source>
</evidence>
<dbReference type="PANTHER" id="PTHR45825:SF11">
    <property type="entry name" value="ALPHA AMYLASE DOMAIN-CONTAINING PROTEIN"/>
    <property type="match status" value="1"/>
</dbReference>
<accession>A0A318SC37</accession>
<dbReference type="InterPro" id="IPR013534">
    <property type="entry name" value="Starch_synth_cat_dom"/>
</dbReference>
<name>A0A318SC37_9BURK</name>
<dbReference type="Pfam" id="PF00534">
    <property type="entry name" value="Glycos_transf_1"/>
    <property type="match status" value="1"/>
</dbReference>
<dbReference type="GO" id="GO:0005978">
    <property type="term" value="P:glycogen biosynthetic process"/>
    <property type="evidence" value="ECO:0007669"/>
    <property type="project" value="UniProtKB-UniRule"/>
</dbReference>
<keyword evidence="12" id="KW-1185">Reference proteome</keyword>
<protein>
    <recommendedName>
        <fullName evidence="8">Glycogen synthase</fullName>
        <ecNumber evidence="8">2.4.1.21</ecNumber>
    </recommendedName>
    <alternativeName>
        <fullName evidence="8">Starch [bacterial glycogen] synthase</fullName>
    </alternativeName>
</protein>
<comment type="similarity">
    <text evidence="4 8">Belongs to the glycosyltransferase 1 family. Bacterial/plant glycogen synthase subfamily.</text>
</comment>
<dbReference type="Proteomes" id="UP000247540">
    <property type="component" value="Unassembled WGS sequence"/>
</dbReference>
<comment type="function">
    <text evidence="2 8">Synthesizes alpha-1,4-glucan chains using ADP-glucose.</text>
</comment>
<evidence type="ECO:0000313" key="12">
    <source>
        <dbReference type="Proteomes" id="UP000247540"/>
    </source>
</evidence>
<evidence type="ECO:0000256" key="1">
    <source>
        <dbReference type="ARBA" id="ARBA00001478"/>
    </source>
</evidence>
<feature type="domain" description="Starch synthase catalytic" evidence="10">
    <location>
        <begin position="2"/>
        <end position="244"/>
    </location>
</feature>
<evidence type="ECO:0000256" key="8">
    <source>
        <dbReference type="HAMAP-Rule" id="MF_00484"/>
    </source>
</evidence>
<dbReference type="NCBIfam" id="NF001899">
    <property type="entry name" value="PRK00654.1-2"/>
    <property type="match status" value="1"/>
</dbReference>
<sequence length="486" mass="52677">MNVLFLTPEYAPWVKTGGLGDVSGALPPALAALGHDVRVLIPAYRAFAALPADMPRTPVAEIPARDGWPAARIDSVPQPAGVTLLLLECPELYDHDGGPYLDAQGRDHWNNARRFGFLARVGAWLSTEGSPWPAWLPDILHGHDWTCGLAPFYLHLARQQGLATAASTITIHNLAFQGLFWMLDADMLGIPSEWRHVDGVEFYGLVSMLKAGLLFCDAITTVSPTYAKEIQTEALGVALHGLLQSRADRLHGILNGIDTDVWDPEVDPLLPKRYRIGTMGGKAVCKAVLQRDCGLTVSSDAPVFGLVSRLTEQKGIDLIVGALPWILAQGGQLVVLGQGDAALQNALRAAAAAHPTQVSMQTGFDETRAHRIEAGADVFLMPSRYEPCGLNQMYSQRYGTPPLVHATGGLADSVVDLSAGKQAGTGIVIREPTVLALTEGLDRVRFAFADKPLWQALRRNGMRRDFGWQVSAKRYAALYESLRSSR</sequence>
<dbReference type="RefSeq" id="WP_110466865.1">
    <property type="nucleotide sequence ID" value="NZ_JAMOFZ010000030.1"/>
</dbReference>
<keyword evidence="5 8" id="KW-0328">Glycosyltransferase</keyword>
<dbReference type="SUPFAM" id="SSF53756">
    <property type="entry name" value="UDP-Glycosyltransferase/glycogen phosphorylase"/>
    <property type="match status" value="1"/>
</dbReference>